<dbReference type="Pfam" id="PF03807">
    <property type="entry name" value="F420_oxidored"/>
    <property type="match status" value="1"/>
</dbReference>
<keyword evidence="6" id="KW-1185">Reference proteome</keyword>
<comment type="subcellular location">
    <subcellularLocation>
        <location evidence="2">Cytoplasm</location>
    </subcellularLocation>
</comment>
<evidence type="ECO:0000256" key="1">
    <source>
        <dbReference type="ARBA" id="ARBA00005525"/>
    </source>
</evidence>
<dbReference type="AlphaFoldDB" id="A0A1Y0IPP3"/>
<evidence type="ECO:0000259" key="3">
    <source>
        <dbReference type="Pfam" id="PF03807"/>
    </source>
</evidence>
<dbReference type="InterPro" id="IPR008927">
    <property type="entry name" value="6-PGluconate_DH-like_C_sf"/>
</dbReference>
<dbReference type="Pfam" id="PF14748">
    <property type="entry name" value="P5CR_dimer"/>
    <property type="match status" value="1"/>
</dbReference>
<accession>A0A1Y0IPP3</accession>
<dbReference type="InterPro" id="IPR036291">
    <property type="entry name" value="NAD(P)-bd_dom_sf"/>
</dbReference>
<evidence type="ECO:0000256" key="2">
    <source>
        <dbReference type="HAMAP-Rule" id="MF_01925"/>
    </source>
</evidence>
<dbReference type="EMBL" id="CP021434">
    <property type="protein sequence ID" value="ARU61465.1"/>
    <property type="molecule type" value="Genomic_DNA"/>
</dbReference>
<dbReference type="Gene3D" id="3.40.50.720">
    <property type="entry name" value="NAD(P)-binding Rossmann-like Domain"/>
    <property type="match status" value="1"/>
</dbReference>
<dbReference type="Proteomes" id="UP000195437">
    <property type="component" value="Chromosome"/>
</dbReference>
<organism evidence="5 6">
    <name type="scientific">Tumebacillus avium</name>
    <dbReference type="NCBI Taxonomy" id="1903704"/>
    <lineage>
        <taxon>Bacteria</taxon>
        <taxon>Bacillati</taxon>
        <taxon>Bacillota</taxon>
        <taxon>Bacilli</taxon>
        <taxon>Bacillales</taxon>
        <taxon>Alicyclobacillaceae</taxon>
        <taxon>Tumebacillus</taxon>
    </lineage>
</organism>
<evidence type="ECO:0000313" key="5">
    <source>
        <dbReference type="EMBL" id="ARU61465.1"/>
    </source>
</evidence>
<dbReference type="UniPathway" id="UPA00098">
    <property type="reaction ID" value="UER00361"/>
</dbReference>
<dbReference type="PANTHER" id="PTHR11645">
    <property type="entry name" value="PYRROLINE-5-CARBOXYLATE REDUCTASE"/>
    <property type="match status" value="1"/>
</dbReference>
<comment type="catalytic activity">
    <reaction evidence="2">
        <text>L-proline + NADP(+) = (S)-1-pyrroline-5-carboxylate + NADPH + 2 H(+)</text>
        <dbReference type="Rhea" id="RHEA:14109"/>
        <dbReference type="ChEBI" id="CHEBI:15378"/>
        <dbReference type="ChEBI" id="CHEBI:17388"/>
        <dbReference type="ChEBI" id="CHEBI:57783"/>
        <dbReference type="ChEBI" id="CHEBI:58349"/>
        <dbReference type="ChEBI" id="CHEBI:60039"/>
        <dbReference type="EC" id="1.5.1.2"/>
    </reaction>
</comment>
<reference evidence="6" key="1">
    <citation type="submission" date="2017-05" db="EMBL/GenBank/DDBJ databases">
        <authorList>
            <person name="Sung H."/>
        </authorList>
    </citation>
    <scope>NUCLEOTIDE SEQUENCE [LARGE SCALE GENOMIC DNA]</scope>
    <source>
        <strain evidence="6">AR23208</strain>
    </source>
</reference>
<gene>
    <name evidence="2" type="primary">proC</name>
    <name evidence="5" type="ORF">CBW65_10950</name>
</gene>
<keyword evidence="2" id="KW-0560">Oxidoreductase</keyword>
<comment type="catalytic activity">
    <reaction evidence="2">
        <text>L-proline + NAD(+) = (S)-1-pyrroline-5-carboxylate + NADH + 2 H(+)</text>
        <dbReference type="Rhea" id="RHEA:14105"/>
        <dbReference type="ChEBI" id="CHEBI:15378"/>
        <dbReference type="ChEBI" id="CHEBI:17388"/>
        <dbReference type="ChEBI" id="CHEBI:57540"/>
        <dbReference type="ChEBI" id="CHEBI:57945"/>
        <dbReference type="ChEBI" id="CHEBI:60039"/>
        <dbReference type="EC" id="1.5.1.2"/>
    </reaction>
</comment>
<comment type="pathway">
    <text evidence="2">Amino-acid biosynthesis; L-proline biosynthesis; L-proline from L-glutamate 5-semialdehyde: step 1/1.</text>
</comment>
<dbReference type="InterPro" id="IPR029036">
    <property type="entry name" value="P5CR_dimer"/>
</dbReference>
<feature type="domain" description="Pyrroline-5-carboxylate reductase catalytic N-terminal" evidence="3">
    <location>
        <begin position="60"/>
        <end position="154"/>
    </location>
</feature>
<dbReference type="OrthoDB" id="9805754at2"/>
<keyword evidence="2" id="KW-0963">Cytoplasm</keyword>
<dbReference type="GO" id="GO:0055129">
    <property type="term" value="P:L-proline biosynthetic process"/>
    <property type="evidence" value="ECO:0007669"/>
    <property type="project" value="UniProtKB-UniRule"/>
</dbReference>
<name>A0A1Y0IPP3_9BACL</name>
<dbReference type="SUPFAM" id="SSF51735">
    <property type="entry name" value="NAD(P)-binding Rossmann-fold domains"/>
    <property type="match status" value="1"/>
</dbReference>
<dbReference type="PANTHER" id="PTHR11645:SF51">
    <property type="entry name" value="COME OPERON PROTEIN 4"/>
    <property type="match status" value="1"/>
</dbReference>
<keyword evidence="2" id="KW-0028">Amino-acid biosynthesis</keyword>
<protein>
    <recommendedName>
        <fullName evidence="2">Pyrroline-5-carboxylate reductase</fullName>
        <shortName evidence="2">P5C reductase</shortName>
        <shortName evidence="2">P5CR</shortName>
        <ecNumber evidence="2">1.5.1.2</ecNumber>
    </recommendedName>
    <alternativeName>
        <fullName evidence="2">PCA reductase</fullName>
    </alternativeName>
</protein>
<feature type="domain" description="Pyrroline-5-carboxylate reductase dimerisation" evidence="4">
    <location>
        <begin position="217"/>
        <end position="319"/>
    </location>
</feature>
<evidence type="ECO:0000313" key="6">
    <source>
        <dbReference type="Proteomes" id="UP000195437"/>
    </source>
</evidence>
<comment type="function">
    <text evidence="2">Catalyzes the reduction of 1-pyrroline-5-carboxylate (PCA) to L-proline.</text>
</comment>
<evidence type="ECO:0000259" key="4">
    <source>
        <dbReference type="Pfam" id="PF14748"/>
    </source>
</evidence>
<dbReference type="InterPro" id="IPR028939">
    <property type="entry name" value="P5C_Rdtase_cat_N"/>
</dbReference>
<keyword evidence="2" id="KW-0641">Proline biosynthesis</keyword>
<dbReference type="SUPFAM" id="SSF48179">
    <property type="entry name" value="6-phosphogluconate dehydrogenase C-terminal domain-like"/>
    <property type="match status" value="1"/>
</dbReference>
<dbReference type="HAMAP" id="MF_01925">
    <property type="entry name" value="P5C_reductase"/>
    <property type="match status" value="1"/>
</dbReference>
<dbReference type="InterPro" id="IPR000304">
    <property type="entry name" value="Pyrroline-COOH_reductase"/>
</dbReference>
<dbReference type="KEGG" id="tum:CBW65_10950"/>
<dbReference type="EC" id="1.5.1.2" evidence="2"/>
<keyword evidence="2" id="KW-0521">NADP</keyword>
<sequence>MRCSGCAVSSSMLVLLSKMRRSLFLYRVPPNGEKNSSVSLCTEVEYARSIDIQKEETALRIGFIGTGSMGGMLVRAFLQSTPASELQVVACNRSPEKLAQITSRFPHVETAASPEETVSRSDIVFLCVKPGDAKGVIQQVLPYIRENHYFISINSAVMLEEMEAALPCRVSKVIPSITQVGMSGVTLVMHGSRMCADEQRFIESWLGKISKPIVVEENDLRVCSDLSSCGPAFLAVMLREFAMAAVRQGGIPRDLADSLVKEMTQGVGKLLTEEGFEFEDIINRVAVPGGITAEGIKVLHPSLHGVFDQLLVTTRSKSKHHGAPAPDSK</sequence>
<dbReference type="Gene3D" id="1.10.3730.10">
    <property type="entry name" value="ProC C-terminal domain-like"/>
    <property type="match status" value="1"/>
</dbReference>
<dbReference type="GO" id="GO:0004735">
    <property type="term" value="F:pyrroline-5-carboxylate reductase activity"/>
    <property type="evidence" value="ECO:0007669"/>
    <property type="project" value="UniProtKB-UniRule"/>
</dbReference>
<proteinExistence type="inferred from homology"/>
<comment type="similarity">
    <text evidence="1 2">Belongs to the pyrroline-5-carboxylate reductase family.</text>
</comment>
<dbReference type="GO" id="GO:0005737">
    <property type="term" value="C:cytoplasm"/>
    <property type="evidence" value="ECO:0007669"/>
    <property type="project" value="UniProtKB-SubCell"/>
</dbReference>